<organism evidence="20">
    <name type="scientific">Castor canadensis</name>
    <name type="common">American beaver</name>
    <dbReference type="NCBI Taxonomy" id="51338"/>
    <lineage>
        <taxon>Eukaryota</taxon>
        <taxon>Metazoa</taxon>
        <taxon>Chordata</taxon>
        <taxon>Craniata</taxon>
        <taxon>Vertebrata</taxon>
        <taxon>Euteleostomi</taxon>
        <taxon>Mammalia</taxon>
        <taxon>Eutheria</taxon>
        <taxon>Euarchontoglires</taxon>
        <taxon>Glires</taxon>
        <taxon>Rodentia</taxon>
        <taxon>Castorimorpha</taxon>
        <taxon>Castoridae</taxon>
        <taxon>Castor</taxon>
    </lineage>
</organism>
<name>A0A250YD23_CASCN</name>
<dbReference type="GO" id="GO:0006955">
    <property type="term" value="P:immune response"/>
    <property type="evidence" value="ECO:0007669"/>
    <property type="project" value="UniProtKB-ARBA"/>
</dbReference>
<dbReference type="Ensembl" id="ENSCCNT00000022362.1">
    <property type="protein sequence ID" value="ENSCCNP00000017179.1"/>
    <property type="gene ID" value="ENSCCNG00000017470.1"/>
</dbReference>
<dbReference type="GO" id="GO:0010628">
    <property type="term" value="P:positive regulation of gene expression"/>
    <property type="evidence" value="ECO:0007669"/>
    <property type="project" value="UniProtKB-ARBA"/>
</dbReference>
<evidence type="ECO:0000256" key="14">
    <source>
        <dbReference type="ARBA" id="ARBA00062942"/>
    </source>
</evidence>
<dbReference type="GO" id="GO:1900226">
    <property type="term" value="P:negative regulation of NLRP3 inflammasome complex assembly"/>
    <property type="evidence" value="ECO:0007669"/>
    <property type="project" value="UniProtKB-ARBA"/>
</dbReference>
<feature type="signal peptide" evidence="18">
    <location>
        <begin position="1"/>
        <end position="18"/>
    </location>
</feature>
<evidence type="ECO:0000256" key="4">
    <source>
        <dbReference type="ARBA" id="ARBA00022525"/>
    </source>
</evidence>
<evidence type="ECO:0000256" key="6">
    <source>
        <dbReference type="ARBA" id="ARBA00022729"/>
    </source>
</evidence>
<dbReference type="InterPro" id="IPR003599">
    <property type="entry name" value="Ig_sub"/>
</dbReference>
<dbReference type="SMART" id="SM00409">
    <property type="entry name" value="IG"/>
    <property type="match status" value="1"/>
</dbReference>
<dbReference type="Gene3D" id="2.60.40.10">
    <property type="entry name" value="Immunoglobulins"/>
    <property type="match status" value="1"/>
</dbReference>
<dbReference type="GO" id="GO:0050850">
    <property type="term" value="P:positive regulation of calcium-mediated signaling"/>
    <property type="evidence" value="ECO:0007669"/>
    <property type="project" value="UniProtKB-ARBA"/>
</dbReference>
<dbReference type="RefSeq" id="XP_020012695.1">
    <property type="nucleotide sequence ID" value="XM_020157106.1"/>
</dbReference>
<dbReference type="GO" id="GO:0071396">
    <property type="term" value="P:cellular response to lipid"/>
    <property type="evidence" value="ECO:0007669"/>
    <property type="project" value="UniProtKB-ARBA"/>
</dbReference>
<dbReference type="FunFam" id="2.60.40.10:FF:001076">
    <property type="entry name" value="Triggering receptor expressed on myeloid cells 2"/>
    <property type="match status" value="1"/>
</dbReference>
<dbReference type="PANTHER" id="PTHR16423">
    <property type="entry name" value="TREM-LIKE TRANSCRIPT PROTEIN"/>
    <property type="match status" value="1"/>
</dbReference>
<gene>
    <name evidence="20" type="primary">TREM2</name>
    <name evidence="21 23" type="synonym">Trem2</name>
</gene>
<keyword evidence="10" id="KW-1015">Disulfide bond</keyword>
<keyword evidence="4" id="KW-0964">Secreted</keyword>
<dbReference type="GO" id="GO:0051898">
    <property type="term" value="P:negative regulation of phosphatidylinositol 3-kinase/protein kinase B signal transduction"/>
    <property type="evidence" value="ECO:0007669"/>
    <property type="project" value="UniProtKB-ARBA"/>
</dbReference>
<dbReference type="InterPro" id="IPR036179">
    <property type="entry name" value="Ig-like_dom_sf"/>
</dbReference>
<keyword evidence="12" id="KW-0325">Glycoprotein</keyword>
<evidence type="ECO:0000256" key="17">
    <source>
        <dbReference type="SAM" id="Phobius"/>
    </source>
</evidence>
<evidence type="ECO:0000259" key="19">
    <source>
        <dbReference type="SMART" id="SM00409"/>
    </source>
</evidence>
<dbReference type="GO" id="GO:1904646">
    <property type="term" value="P:cellular response to amyloid-beta"/>
    <property type="evidence" value="ECO:0007669"/>
    <property type="project" value="UniProtKB-ARBA"/>
</dbReference>
<feature type="domain" description="Immunoglobulin" evidence="19">
    <location>
        <begin position="21"/>
        <end position="129"/>
    </location>
</feature>
<evidence type="ECO:0000256" key="3">
    <source>
        <dbReference type="ARBA" id="ARBA00022475"/>
    </source>
</evidence>
<dbReference type="SUPFAM" id="SSF48726">
    <property type="entry name" value="Immunoglobulin"/>
    <property type="match status" value="1"/>
</dbReference>
<evidence type="ECO:0000256" key="15">
    <source>
        <dbReference type="ARBA" id="ARBA00070587"/>
    </source>
</evidence>
<evidence type="ECO:0000256" key="9">
    <source>
        <dbReference type="ARBA" id="ARBA00023136"/>
    </source>
</evidence>
<dbReference type="GO" id="GO:0070374">
    <property type="term" value="P:positive regulation of ERK1 and ERK2 cascade"/>
    <property type="evidence" value="ECO:0007669"/>
    <property type="project" value="UniProtKB-ARBA"/>
</dbReference>
<dbReference type="KEGG" id="ccan:109682095"/>
<evidence type="ECO:0000256" key="13">
    <source>
        <dbReference type="ARBA" id="ARBA00023319"/>
    </source>
</evidence>
<reference evidence="20" key="1">
    <citation type="journal article" date="2017" name="G3 (Bethesda)">
        <title>De Novo Genome and Transcriptome Assembly of the Canadian Beaver (Castor canadensis).</title>
        <authorList>
            <person name="Lok S."/>
            <person name="Paton T.A."/>
            <person name="Wang Z."/>
            <person name="Kaur G."/>
            <person name="Walker S."/>
            <person name="Yuen R.K."/>
            <person name="Sung W.W."/>
            <person name="Whitney J."/>
            <person name="Buchanan J.A."/>
            <person name="Trost B."/>
            <person name="Singh N."/>
            <person name="Apresto B."/>
            <person name="Chen N."/>
            <person name="Coole M."/>
            <person name="Dawson T.J."/>
            <person name="Ho K.Y."/>
            <person name="Hu Z."/>
            <person name="Pullenayegum S."/>
            <person name="Samler K."/>
            <person name="Shipstone A."/>
            <person name="Tsoi F."/>
            <person name="Wang T."/>
            <person name="Pereira S.L."/>
            <person name="Rostami P."/>
            <person name="Ryan C.A."/>
            <person name="Tong A.H."/>
            <person name="Ng K."/>
            <person name="Sundaravadanam Y."/>
            <person name="Simpson J.T."/>
            <person name="Lim B.K."/>
            <person name="Engstrom M.D."/>
            <person name="Dutton C.J."/>
            <person name="Kerr K.C."/>
            <person name="Franke M."/>
            <person name="Rapley W."/>
            <person name="Wintle R.F."/>
            <person name="Scherer S.W."/>
        </authorList>
    </citation>
    <scope>NUCLEOTIDE SEQUENCE</scope>
    <source>
        <strain evidence="20">Ward</strain>
        <tissue evidence="20">Leukocyte</tissue>
    </source>
</reference>
<keyword evidence="6 18" id="KW-0732">Signal</keyword>
<dbReference type="PANTHER" id="PTHR16423:SF11">
    <property type="entry name" value="IG-LIKE DOMAIN-CONTAINING PROTEIN"/>
    <property type="match status" value="1"/>
</dbReference>
<dbReference type="GO" id="GO:0150094">
    <property type="term" value="P:amyloid-beta clearance by cellular catabolic process"/>
    <property type="evidence" value="ECO:0007669"/>
    <property type="project" value="UniProtKB-ARBA"/>
</dbReference>
<evidence type="ECO:0000256" key="16">
    <source>
        <dbReference type="ARBA" id="ARBA00080837"/>
    </source>
</evidence>
<reference evidence="21" key="2">
    <citation type="submission" date="2023-09" db="UniProtKB">
        <authorList>
            <consortium name="Ensembl"/>
        </authorList>
    </citation>
    <scope>IDENTIFICATION</scope>
</reference>
<accession>A0A250YD23</accession>
<dbReference type="GO" id="GO:0004888">
    <property type="term" value="F:transmembrane signaling receptor activity"/>
    <property type="evidence" value="ECO:0007669"/>
    <property type="project" value="UniProtKB-ARBA"/>
</dbReference>
<dbReference type="GO" id="GO:1903980">
    <property type="term" value="P:positive regulation of microglial cell activation"/>
    <property type="evidence" value="ECO:0007669"/>
    <property type="project" value="UniProtKB-ARBA"/>
</dbReference>
<dbReference type="GO" id="GO:0048678">
    <property type="term" value="P:response to axon injury"/>
    <property type="evidence" value="ECO:0007669"/>
    <property type="project" value="UniProtKB-ARBA"/>
</dbReference>
<keyword evidence="7 17" id="KW-1133">Transmembrane helix</keyword>
<keyword evidence="5 17" id="KW-0812">Transmembrane</keyword>
<dbReference type="InterPro" id="IPR013783">
    <property type="entry name" value="Ig-like_fold"/>
</dbReference>
<keyword evidence="11 20" id="KW-0675">Receptor</keyword>
<keyword evidence="8" id="KW-0446">Lipid-binding</keyword>
<dbReference type="GO" id="GO:0150079">
    <property type="term" value="P:negative regulation of neuroinflammatory response"/>
    <property type="evidence" value="ECO:0007669"/>
    <property type="project" value="UniProtKB-ARBA"/>
</dbReference>
<evidence type="ECO:0000256" key="8">
    <source>
        <dbReference type="ARBA" id="ARBA00023121"/>
    </source>
</evidence>
<proteinExistence type="predicted"/>
<dbReference type="EMBL" id="GFFW01003329">
    <property type="protein sequence ID" value="JAV41459.1"/>
    <property type="molecule type" value="Transcribed_RNA"/>
</dbReference>
<dbReference type="CTD" id="54209"/>
<dbReference type="GeneID" id="109682095"/>
<sequence length="229" mass="25315">MGPLQLFILLFITALSSASNTTVLQGVEGHSLRISCPYDSAKHWGRRKAWCRQLDEKGLCQRVVSTHSLWLLAFLKKRNGSTVITDDALAGTLTVTLRNLQAHDAGLYQCQSLRGHETDTLQKVLVEVLEDPQNHQDAGDLWVPEESEIVEGARVEHSISRSLPGETSFLPTSILLLLICIFLSKLLAASVLWAVAWRGQKLGTPPASGLDCGHYLRHQLQTLRGSRDT</sequence>
<dbReference type="GO" id="GO:0035176">
    <property type="term" value="P:social behavior"/>
    <property type="evidence" value="ECO:0007669"/>
    <property type="project" value="UniProtKB-ARBA"/>
</dbReference>
<evidence type="ECO:0000313" key="22">
    <source>
        <dbReference type="Proteomes" id="UP001732720"/>
    </source>
</evidence>
<dbReference type="GO" id="GO:0007166">
    <property type="term" value="P:cell surface receptor signaling pathway"/>
    <property type="evidence" value="ECO:0007669"/>
    <property type="project" value="UniProtKB-ARBA"/>
</dbReference>
<dbReference type="GO" id="GO:0009986">
    <property type="term" value="C:cell surface"/>
    <property type="evidence" value="ECO:0007669"/>
    <property type="project" value="TreeGrafter"/>
</dbReference>
<dbReference type="GO" id="GO:0097367">
    <property type="term" value="F:carbohydrate derivative binding"/>
    <property type="evidence" value="ECO:0007669"/>
    <property type="project" value="UniProtKB-ARBA"/>
</dbReference>
<evidence type="ECO:0000313" key="23">
    <source>
        <dbReference type="RefSeq" id="XP_020012695.1"/>
    </source>
</evidence>
<dbReference type="GO" id="GO:1904951">
    <property type="term" value="P:positive regulation of establishment of protein localization"/>
    <property type="evidence" value="ECO:0007669"/>
    <property type="project" value="UniProtKB-ARBA"/>
</dbReference>
<feature type="transmembrane region" description="Helical" evidence="17">
    <location>
        <begin position="174"/>
        <end position="196"/>
    </location>
</feature>
<dbReference type="GO" id="GO:0080090">
    <property type="term" value="P:regulation of primary metabolic process"/>
    <property type="evidence" value="ECO:0007669"/>
    <property type="project" value="UniProtKB-ARBA"/>
</dbReference>
<dbReference type="GO" id="GO:0120035">
    <property type="term" value="P:regulation of plasma membrane bounded cell projection organization"/>
    <property type="evidence" value="ECO:0007669"/>
    <property type="project" value="UniProtKB-ARBA"/>
</dbReference>
<evidence type="ECO:0000256" key="11">
    <source>
        <dbReference type="ARBA" id="ARBA00023170"/>
    </source>
</evidence>
<dbReference type="GO" id="GO:0008289">
    <property type="term" value="F:lipid binding"/>
    <property type="evidence" value="ECO:0007669"/>
    <property type="project" value="UniProtKB-KW"/>
</dbReference>
<dbReference type="OrthoDB" id="9805957at2759"/>
<comment type="subunit">
    <text evidence="14">Monomer. After ectodomain shedding, the extracellular domain oligomerizes, which is enhanced and stabilized by binding of phosphatidylserine. Interacts with TYROBP/DAP12. Interaction with TYROBP is required for stabilization of the TREM2 C-terminal fragment (TREM2-CTF) which is produced by proteolytic processing. Interacts with PLXNA1 (via TIG domains); the interaction mediates SEMA6D binding and signaling through TYROBP.</text>
</comment>
<dbReference type="Pfam" id="PF07686">
    <property type="entry name" value="V-set"/>
    <property type="match status" value="1"/>
</dbReference>
<evidence type="ECO:0000313" key="21">
    <source>
        <dbReference type="Ensembl" id="ENSCCNP00000017179.1"/>
    </source>
</evidence>
<keyword evidence="3" id="KW-1003">Cell membrane</keyword>
<dbReference type="Proteomes" id="UP001732720">
    <property type="component" value="Chromosome 8"/>
</dbReference>
<dbReference type="AlphaFoldDB" id="A0A250YD23"/>
<keyword evidence="13" id="KW-0393">Immunoglobulin domain</keyword>
<dbReference type="GO" id="GO:1904141">
    <property type="term" value="P:positive regulation of microglial cell migration"/>
    <property type="evidence" value="ECO:0007669"/>
    <property type="project" value="UniProtKB-ARBA"/>
</dbReference>
<dbReference type="InterPro" id="IPR052314">
    <property type="entry name" value="Immune_rcpt_domain"/>
</dbReference>
<feature type="chain" id="PRO_5044570863" description="Triggering receptor expressed on myeloid cells 2" evidence="18">
    <location>
        <begin position="19"/>
        <end position="229"/>
    </location>
</feature>
<evidence type="ECO:0000256" key="12">
    <source>
        <dbReference type="ARBA" id="ARBA00023180"/>
    </source>
</evidence>
<evidence type="ECO:0000256" key="2">
    <source>
        <dbReference type="ARBA" id="ARBA00004613"/>
    </source>
</evidence>
<dbReference type="InterPro" id="IPR013106">
    <property type="entry name" value="Ig_V-set"/>
</dbReference>
<dbReference type="GO" id="GO:0048468">
    <property type="term" value="P:cell development"/>
    <property type="evidence" value="ECO:0007669"/>
    <property type="project" value="UniProtKB-ARBA"/>
</dbReference>
<comment type="subcellular location">
    <subcellularLocation>
        <location evidence="1">Cell membrane</location>
        <topology evidence="1">Single-pass type I membrane protein</topology>
    </subcellularLocation>
    <subcellularLocation>
        <location evidence="2">Secreted</location>
    </subcellularLocation>
</comment>
<keyword evidence="9 17" id="KW-0472">Membrane</keyword>
<keyword evidence="22" id="KW-1185">Reference proteome</keyword>
<dbReference type="GO" id="GO:0060100">
    <property type="term" value="P:positive regulation of phagocytosis, engulfment"/>
    <property type="evidence" value="ECO:0007669"/>
    <property type="project" value="UniProtKB-ARBA"/>
</dbReference>
<dbReference type="GO" id="GO:1900223">
    <property type="term" value="P:positive regulation of amyloid-beta clearance"/>
    <property type="evidence" value="ECO:0007669"/>
    <property type="project" value="UniProtKB-ARBA"/>
</dbReference>
<dbReference type="GO" id="GO:0005886">
    <property type="term" value="C:plasma membrane"/>
    <property type="evidence" value="ECO:0007669"/>
    <property type="project" value="UniProtKB-SubCell"/>
</dbReference>
<reference evidence="23" key="3">
    <citation type="submission" date="2025-04" db="UniProtKB">
        <authorList>
            <consortium name="RefSeq"/>
        </authorList>
    </citation>
    <scope>IDENTIFICATION</scope>
    <source>
        <tissue evidence="23">Leukocyte</tissue>
    </source>
</reference>
<evidence type="ECO:0000256" key="7">
    <source>
        <dbReference type="ARBA" id="ARBA00022989"/>
    </source>
</evidence>
<protein>
    <recommendedName>
        <fullName evidence="15">Triggering receptor expressed on myeloid cells 2</fullName>
    </recommendedName>
    <alternativeName>
        <fullName evidence="16">Triggering receptor expressed on monocytes 2</fullName>
    </alternativeName>
</protein>
<evidence type="ECO:0000256" key="5">
    <source>
        <dbReference type="ARBA" id="ARBA00022692"/>
    </source>
</evidence>
<evidence type="ECO:0000256" key="18">
    <source>
        <dbReference type="SAM" id="SignalP"/>
    </source>
</evidence>
<evidence type="ECO:0000313" key="20">
    <source>
        <dbReference type="EMBL" id="JAV41459.1"/>
    </source>
</evidence>
<dbReference type="GO" id="GO:0006909">
    <property type="term" value="P:phagocytosis"/>
    <property type="evidence" value="ECO:0007669"/>
    <property type="project" value="UniProtKB-ARBA"/>
</dbReference>
<evidence type="ECO:0000256" key="10">
    <source>
        <dbReference type="ARBA" id="ARBA00023157"/>
    </source>
</evidence>
<dbReference type="GO" id="GO:0005576">
    <property type="term" value="C:extracellular region"/>
    <property type="evidence" value="ECO:0007669"/>
    <property type="project" value="UniProtKB-SubCell"/>
</dbReference>
<evidence type="ECO:0000256" key="1">
    <source>
        <dbReference type="ARBA" id="ARBA00004251"/>
    </source>
</evidence>